<evidence type="ECO:0000256" key="1">
    <source>
        <dbReference type="ARBA" id="ARBA00004141"/>
    </source>
</evidence>
<protein>
    <submittedName>
        <fullName evidence="9">Major facilitator superfamily domain-containing protein</fullName>
    </submittedName>
</protein>
<reference evidence="9" key="1">
    <citation type="submission" date="2020-11" db="EMBL/GenBank/DDBJ databases">
        <authorList>
            <consortium name="DOE Joint Genome Institute"/>
            <person name="Ahrendt S."/>
            <person name="Riley R."/>
            <person name="Andreopoulos W."/>
            <person name="Labutti K."/>
            <person name="Pangilinan J."/>
            <person name="Ruiz-Duenas F.J."/>
            <person name="Barrasa J.M."/>
            <person name="Sanchez-Garcia M."/>
            <person name="Camarero S."/>
            <person name="Miyauchi S."/>
            <person name="Serrano A."/>
            <person name="Linde D."/>
            <person name="Babiker R."/>
            <person name="Drula E."/>
            <person name="Ayuso-Fernandez I."/>
            <person name="Pacheco R."/>
            <person name="Padilla G."/>
            <person name="Ferreira P."/>
            <person name="Barriuso J."/>
            <person name="Kellner H."/>
            <person name="Castanera R."/>
            <person name="Alfaro M."/>
            <person name="Ramirez L."/>
            <person name="Pisabarro A.G."/>
            <person name="Kuo A."/>
            <person name="Tritt A."/>
            <person name="Lipzen A."/>
            <person name="He G."/>
            <person name="Yan M."/>
            <person name="Ng V."/>
            <person name="Cullen D."/>
            <person name="Martin F."/>
            <person name="Rosso M.-N."/>
            <person name="Henrissat B."/>
            <person name="Hibbett D."/>
            <person name="Martinez A.T."/>
            <person name="Grigoriev I.V."/>
        </authorList>
    </citation>
    <scope>NUCLEOTIDE SEQUENCE</scope>
    <source>
        <strain evidence="9">CBS 247.69</strain>
    </source>
</reference>
<dbReference type="InterPro" id="IPR036259">
    <property type="entry name" value="MFS_trans_sf"/>
</dbReference>
<keyword evidence="10" id="KW-1185">Reference proteome</keyword>
<evidence type="ECO:0000256" key="3">
    <source>
        <dbReference type="ARBA" id="ARBA00022692"/>
    </source>
</evidence>
<feature type="region of interest" description="Disordered" evidence="6">
    <location>
        <begin position="1"/>
        <end position="27"/>
    </location>
</feature>
<keyword evidence="2" id="KW-0813">Transport</keyword>
<proteinExistence type="predicted"/>
<feature type="transmembrane region" description="Helical" evidence="7">
    <location>
        <begin position="115"/>
        <end position="139"/>
    </location>
</feature>
<dbReference type="PANTHER" id="PTHR43791:SF85">
    <property type="entry name" value="TRANSPORTER, PUTATIVE (AFU_ORTHOLOGUE AFUA_6G00710)-RELATED"/>
    <property type="match status" value="1"/>
</dbReference>
<feature type="transmembrane region" description="Helical" evidence="7">
    <location>
        <begin position="376"/>
        <end position="396"/>
    </location>
</feature>
<evidence type="ECO:0000256" key="4">
    <source>
        <dbReference type="ARBA" id="ARBA00022989"/>
    </source>
</evidence>
<dbReference type="SUPFAM" id="SSF103473">
    <property type="entry name" value="MFS general substrate transporter"/>
    <property type="match status" value="1"/>
</dbReference>
<dbReference type="OrthoDB" id="2985014at2759"/>
<dbReference type="PROSITE" id="PS50850">
    <property type="entry name" value="MFS"/>
    <property type="match status" value="1"/>
</dbReference>
<dbReference type="Proteomes" id="UP000807353">
    <property type="component" value="Unassembled WGS sequence"/>
</dbReference>
<feature type="transmembrane region" description="Helical" evidence="7">
    <location>
        <begin position="345"/>
        <end position="364"/>
    </location>
</feature>
<feature type="transmembrane region" description="Helical" evidence="7">
    <location>
        <begin position="439"/>
        <end position="462"/>
    </location>
</feature>
<keyword evidence="5 7" id="KW-0472">Membrane</keyword>
<gene>
    <name evidence="9" type="ORF">BDZ94DRAFT_1330659</name>
</gene>
<feature type="transmembrane region" description="Helical" evidence="7">
    <location>
        <begin position="145"/>
        <end position="163"/>
    </location>
</feature>
<dbReference type="PANTHER" id="PTHR43791">
    <property type="entry name" value="PERMEASE-RELATED"/>
    <property type="match status" value="1"/>
</dbReference>
<organism evidence="9 10">
    <name type="scientific">Collybia nuda</name>
    <dbReference type="NCBI Taxonomy" id="64659"/>
    <lineage>
        <taxon>Eukaryota</taxon>
        <taxon>Fungi</taxon>
        <taxon>Dikarya</taxon>
        <taxon>Basidiomycota</taxon>
        <taxon>Agaricomycotina</taxon>
        <taxon>Agaricomycetes</taxon>
        <taxon>Agaricomycetidae</taxon>
        <taxon>Agaricales</taxon>
        <taxon>Tricholomatineae</taxon>
        <taxon>Clitocybaceae</taxon>
        <taxon>Collybia</taxon>
    </lineage>
</organism>
<comment type="subcellular location">
    <subcellularLocation>
        <location evidence="1">Membrane</location>
        <topology evidence="1">Multi-pass membrane protein</topology>
    </subcellularLocation>
</comment>
<keyword evidence="3 7" id="KW-0812">Transmembrane</keyword>
<dbReference type="GO" id="GO:0016020">
    <property type="term" value="C:membrane"/>
    <property type="evidence" value="ECO:0007669"/>
    <property type="project" value="UniProtKB-SubCell"/>
</dbReference>
<feature type="compositionally biased region" description="Basic and acidic residues" evidence="6">
    <location>
        <begin position="1"/>
        <end position="20"/>
    </location>
</feature>
<evidence type="ECO:0000256" key="5">
    <source>
        <dbReference type="ARBA" id="ARBA00023136"/>
    </source>
</evidence>
<dbReference type="InterPro" id="IPR020846">
    <property type="entry name" value="MFS_dom"/>
</dbReference>
<feature type="transmembrane region" description="Helical" evidence="7">
    <location>
        <begin position="281"/>
        <end position="301"/>
    </location>
</feature>
<name>A0A9P5Y054_9AGAR</name>
<dbReference type="GO" id="GO:0022857">
    <property type="term" value="F:transmembrane transporter activity"/>
    <property type="evidence" value="ECO:0007669"/>
    <property type="project" value="InterPro"/>
</dbReference>
<dbReference type="AlphaFoldDB" id="A0A9P5Y054"/>
<evidence type="ECO:0000313" key="10">
    <source>
        <dbReference type="Proteomes" id="UP000807353"/>
    </source>
</evidence>
<feature type="domain" description="Major facilitator superfamily (MFS) profile" evidence="8">
    <location>
        <begin position="49"/>
        <end position="464"/>
    </location>
</feature>
<evidence type="ECO:0000313" key="9">
    <source>
        <dbReference type="EMBL" id="KAF9458876.1"/>
    </source>
</evidence>
<evidence type="ECO:0000256" key="2">
    <source>
        <dbReference type="ARBA" id="ARBA00022448"/>
    </source>
</evidence>
<feature type="transmembrane region" description="Helical" evidence="7">
    <location>
        <begin position="408"/>
        <end position="427"/>
    </location>
</feature>
<evidence type="ECO:0000256" key="6">
    <source>
        <dbReference type="SAM" id="MobiDB-lite"/>
    </source>
</evidence>
<dbReference type="InterPro" id="IPR011701">
    <property type="entry name" value="MFS"/>
</dbReference>
<evidence type="ECO:0000256" key="7">
    <source>
        <dbReference type="SAM" id="Phobius"/>
    </source>
</evidence>
<dbReference type="Gene3D" id="1.20.1250.20">
    <property type="entry name" value="MFS general substrate transporter like domains"/>
    <property type="match status" value="2"/>
</dbReference>
<accession>A0A9P5Y054</accession>
<dbReference type="EMBL" id="MU150328">
    <property type="protein sequence ID" value="KAF9458876.1"/>
    <property type="molecule type" value="Genomic_DNA"/>
</dbReference>
<evidence type="ECO:0000259" key="8">
    <source>
        <dbReference type="PROSITE" id="PS50850"/>
    </source>
</evidence>
<feature type="transmembrane region" description="Helical" evidence="7">
    <location>
        <begin position="86"/>
        <end position="108"/>
    </location>
</feature>
<keyword evidence="4 7" id="KW-1133">Transmembrane helix</keyword>
<feature type="transmembrane region" description="Helical" evidence="7">
    <location>
        <begin position="175"/>
        <end position="197"/>
    </location>
</feature>
<feature type="transmembrane region" description="Helical" evidence="7">
    <location>
        <begin position="321"/>
        <end position="338"/>
    </location>
</feature>
<sequence>MKHSTDDHYSKNEKESEDHTTFGGLGEKVTNVKPSKLHRTALWKLDTHVLPVVIVMLFLSSLDRNNVGNARVAGLQQDLGLSNSQYSIVLTVNSITALFIMIPANLMLKKIGANVMLPALTVLWGFTAMLQGFVTSYAGLLSCRFFLGIFVGGEVSCVALYLSSMYPRFTYQLRLSLYFAISSFAGAFSGLLAAAIIKLDGRGGRPGWSWILILEGLFTIVFGLISVFLLPASVENARVFTEKEKEYLVATLKEDGMVARNPIHDQFRWSAIVETFKRPHLLSMALACFFGGTTETGLAYFEPSIIQKFHYSPSRIQLMSVPPFAVAFVLAGLSGYLSDKYKSRGYFCIIFTVMATVGFAMFLGRSKSQSSRALRIFLSLPGTYCAAPMLATWTANNVAPHTRRATSLALNTMMTSVGAILSIWLLGFLSPAPRYTKAAIVFIVFSVLELACSIPSLIYCTIQNTRKAELRETAENDDRMLHGDESPFFVFAL</sequence>
<comment type="caution">
    <text evidence="9">The sequence shown here is derived from an EMBL/GenBank/DDBJ whole genome shotgun (WGS) entry which is preliminary data.</text>
</comment>
<feature type="transmembrane region" description="Helical" evidence="7">
    <location>
        <begin position="209"/>
        <end position="230"/>
    </location>
</feature>
<dbReference type="Pfam" id="PF07690">
    <property type="entry name" value="MFS_1"/>
    <property type="match status" value="1"/>
</dbReference>